<dbReference type="Proteomes" id="UP001596154">
    <property type="component" value="Unassembled WGS sequence"/>
</dbReference>
<keyword evidence="2" id="KW-1185">Reference proteome</keyword>
<comment type="caution">
    <text evidence="1">The sequence shown here is derived from an EMBL/GenBank/DDBJ whole genome shotgun (WGS) entry which is preliminary data.</text>
</comment>
<dbReference type="RefSeq" id="WP_381022875.1">
    <property type="nucleotide sequence ID" value="NZ_JBHSNY010000006.1"/>
</dbReference>
<proteinExistence type="predicted"/>
<protein>
    <submittedName>
        <fullName evidence="1">Uncharacterized protein</fullName>
    </submittedName>
</protein>
<name>A0ABW0UVF3_9ACTN</name>
<evidence type="ECO:0000313" key="1">
    <source>
        <dbReference type="EMBL" id="MFC5635896.1"/>
    </source>
</evidence>
<evidence type="ECO:0000313" key="2">
    <source>
        <dbReference type="Proteomes" id="UP001596154"/>
    </source>
</evidence>
<reference evidence="2" key="1">
    <citation type="journal article" date="2019" name="Int. J. Syst. Evol. Microbiol.">
        <title>The Global Catalogue of Microorganisms (GCM) 10K type strain sequencing project: providing services to taxonomists for standard genome sequencing and annotation.</title>
        <authorList>
            <consortium name="The Broad Institute Genomics Platform"/>
            <consortium name="The Broad Institute Genome Sequencing Center for Infectious Disease"/>
            <person name="Wu L."/>
            <person name="Ma J."/>
        </authorList>
    </citation>
    <scope>NUCLEOTIDE SEQUENCE [LARGE SCALE GENOMIC DNA]</scope>
    <source>
        <strain evidence="2">CGMCC 4.7248</strain>
    </source>
</reference>
<accession>A0ABW0UVF3</accession>
<sequence length="141" mass="15857">MTATLHIARRTTPHRPLATLTGWLTGRLRRRPTPAPGAPAVVDFEALRRRYPVEHPHDYRHVLDDPALEDAFARLAADHPAEVALSCMRPADREELLLAVCDEWFRHAHPAPEHRWTPDVVAAYQQLLGSVRACFHPGGEA</sequence>
<organism evidence="1 2">
    <name type="scientific">Streptomyces bullii</name>
    <dbReference type="NCBI Taxonomy" id="349910"/>
    <lineage>
        <taxon>Bacteria</taxon>
        <taxon>Bacillati</taxon>
        <taxon>Actinomycetota</taxon>
        <taxon>Actinomycetes</taxon>
        <taxon>Kitasatosporales</taxon>
        <taxon>Streptomycetaceae</taxon>
        <taxon>Streptomyces</taxon>
    </lineage>
</organism>
<dbReference type="EMBL" id="JBHSNY010000006">
    <property type="protein sequence ID" value="MFC5635896.1"/>
    <property type="molecule type" value="Genomic_DNA"/>
</dbReference>
<gene>
    <name evidence="1" type="ORF">ACFPZJ_19275</name>
</gene>